<keyword evidence="1" id="KW-0472">Membrane</keyword>
<comment type="caution">
    <text evidence="2">The sequence shown here is derived from an EMBL/GenBank/DDBJ whole genome shotgun (WGS) entry which is preliminary data.</text>
</comment>
<evidence type="ECO:0008006" key="4">
    <source>
        <dbReference type="Google" id="ProtNLM"/>
    </source>
</evidence>
<accession>A0A4Q7ZE11</accession>
<feature type="transmembrane region" description="Helical" evidence="1">
    <location>
        <begin position="213"/>
        <end position="232"/>
    </location>
</feature>
<dbReference type="EMBL" id="SHKY01000001">
    <property type="protein sequence ID" value="RZU48504.1"/>
    <property type="molecule type" value="Genomic_DNA"/>
</dbReference>
<dbReference type="AlphaFoldDB" id="A0A4Q7ZE11"/>
<reference evidence="2 3" key="1">
    <citation type="submission" date="2019-02" db="EMBL/GenBank/DDBJ databases">
        <title>Sequencing the genomes of 1000 actinobacteria strains.</title>
        <authorList>
            <person name="Klenk H.-P."/>
        </authorList>
    </citation>
    <scope>NUCLEOTIDE SEQUENCE [LARGE SCALE GENOMIC DNA]</scope>
    <source>
        <strain evidence="2 3">DSM 45162</strain>
    </source>
</reference>
<keyword evidence="1" id="KW-1133">Transmembrane helix</keyword>
<keyword evidence="1" id="KW-0812">Transmembrane</keyword>
<evidence type="ECO:0000313" key="2">
    <source>
        <dbReference type="EMBL" id="RZU48504.1"/>
    </source>
</evidence>
<keyword evidence="3" id="KW-1185">Reference proteome</keyword>
<name>A0A4Q7ZE11_9ACTN</name>
<dbReference type="Proteomes" id="UP000292564">
    <property type="component" value="Unassembled WGS sequence"/>
</dbReference>
<feature type="transmembrane region" description="Helical" evidence="1">
    <location>
        <begin position="43"/>
        <end position="63"/>
    </location>
</feature>
<sequence>MPTAQLDRPRATPDVTPPVGSRVARVLRRVGALRHTSPGRLQLILAALLTLGLLTGLVSGLAARAAQTGTADLGGRAQPLLIEAETIYSKLADADTTAAQAFLAGGLEPTTLTARYDDDLRLATAALASAARRVPAGSASADAVHELATGVARYAALVATARANNRQGLPVGAAYLSAASTLNRDTLLPQAQTLFRTAQDEVDAGYGDARSSVWVTLLVLLMATLLVTLLLAQRYLSRTTHRTFNLPLVAATVVAAVLALGAGGLLAHQRAHLHNADTDGSAPVARLAEARILALRQRGDEALTLVARSGKGAYEDDFGAADRQVHELLDQLAVELDGPAASAVGDATRLLTAYGAAHRKVRALDDDGDYDDAVDLAIGDDTSSTFGAATGAIGAAMDDRKAAFTAEIGTAGRGLGVLAVLGPLLALLVCALAVVGVRPRLEEYR</sequence>
<dbReference type="RefSeq" id="WP_242624631.1">
    <property type="nucleotide sequence ID" value="NZ_SHKY01000001.1"/>
</dbReference>
<gene>
    <name evidence="2" type="ORF">EV385_0221</name>
</gene>
<protein>
    <recommendedName>
        <fullName evidence="4">Secreted protein</fullName>
    </recommendedName>
</protein>
<proteinExistence type="predicted"/>
<evidence type="ECO:0000313" key="3">
    <source>
        <dbReference type="Proteomes" id="UP000292564"/>
    </source>
</evidence>
<evidence type="ECO:0000256" key="1">
    <source>
        <dbReference type="SAM" id="Phobius"/>
    </source>
</evidence>
<feature type="transmembrane region" description="Helical" evidence="1">
    <location>
        <begin position="244"/>
        <end position="267"/>
    </location>
</feature>
<organism evidence="2 3">
    <name type="scientific">Krasilnikovia cinnamomea</name>
    <dbReference type="NCBI Taxonomy" id="349313"/>
    <lineage>
        <taxon>Bacteria</taxon>
        <taxon>Bacillati</taxon>
        <taxon>Actinomycetota</taxon>
        <taxon>Actinomycetes</taxon>
        <taxon>Micromonosporales</taxon>
        <taxon>Micromonosporaceae</taxon>
        <taxon>Krasilnikovia</taxon>
    </lineage>
</organism>
<feature type="transmembrane region" description="Helical" evidence="1">
    <location>
        <begin position="415"/>
        <end position="437"/>
    </location>
</feature>